<dbReference type="InterPro" id="IPR013083">
    <property type="entry name" value="Znf_RING/FYVE/PHD"/>
</dbReference>
<comment type="caution">
    <text evidence="7">The sequence shown here is derived from an EMBL/GenBank/DDBJ whole genome shotgun (WGS) entry which is preliminary data.</text>
</comment>
<dbReference type="Gene3D" id="3.30.40.10">
    <property type="entry name" value="Zinc/RING finger domain, C3HC4 (zinc finger)"/>
    <property type="match status" value="1"/>
</dbReference>
<dbReference type="InterPro" id="IPR056280">
    <property type="entry name" value="AIPP2-like_SPOC"/>
</dbReference>
<proteinExistence type="predicted"/>
<evidence type="ECO:0000256" key="1">
    <source>
        <dbReference type="ARBA" id="ARBA00022723"/>
    </source>
</evidence>
<dbReference type="InterPro" id="IPR011011">
    <property type="entry name" value="Znf_FYVE_PHD"/>
</dbReference>
<keyword evidence="8" id="KW-1185">Reference proteome</keyword>
<dbReference type="OrthoDB" id="1932206at2759"/>
<dbReference type="GO" id="GO:0140566">
    <property type="term" value="F:histone reader activity"/>
    <property type="evidence" value="ECO:0007669"/>
    <property type="project" value="InterPro"/>
</dbReference>
<evidence type="ECO:0000259" key="6">
    <source>
        <dbReference type="Pfam" id="PF23121"/>
    </source>
</evidence>
<dbReference type="EMBL" id="VOIH02000005">
    <property type="protein sequence ID" value="KAF3445536.1"/>
    <property type="molecule type" value="Genomic_DNA"/>
</dbReference>
<dbReference type="CDD" id="cd15489">
    <property type="entry name" value="PHD_SF"/>
    <property type="match status" value="1"/>
</dbReference>
<keyword evidence="2" id="KW-0863">Zinc-finger</keyword>
<feature type="domain" description="AIPP2-like SPOC-like" evidence="6">
    <location>
        <begin position="196"/>
        <end position="326"/>
    </location>
</feature>
<gene>
    <name evidence="7" type="ORF">FNV43_RR10712</name>
</gene>
<evidence type="ECO:0000256" key="2">
    <source>
        <dbReference type="ARBA" id="ARBA00022771"/>
    </source>
</evidence>
<dbReference type="InterPro" id="IPR019786">
    <property type="entry name" value="Zinc_finger_PHD-type_CS"/>
</dbReference>
<sequence length="371" mass="41978">MLESTVVSATFVGFDEVMFLVTVCLNCGDKGFSVALVYCNGCQDCAVHRYCLDTLPATFDEYVTWHCEDCKPKVGKTFSLDKPISIPCGLSVLDYSKEMQANEPMIGIKKNRKESISTANKDAHMYEGSSSLHDAQYSENINNDKKLTKNRRPDFKEKEVKFVKALQVAVSDLNASDLIEYDSNYVDSQPIIEPIWRGSFSLCYENFNNVGQLAVVAHLSTIACAKVCETAQLLPELILLKMFRRSHVWPKSFEKYGPRNHDIALYFFPVNRSDENTFDGLVDHMIHQDLAMRTVLENAELLVFTSTVLPMQHWRFQTKFYLWGVFRKKQNLCLASEVVPVGEQSLSLTSYTRSPISPLSTIASCDSDSML</sequence>
<evidence type="ECO:0000256" key="4">
    <source>
        <dbReference type="ARBA" id="ARBA00023015"/>
    </source>
</evidence>
<dbReference type="PANTHER" id="PTHR33304:SF18">
    <property type="entry name" value="CHROMATIN REGULATOR PHD FAMILY-RELATED"/>
    <property type="match status" value="1"/>
</dbReference>
<dbReference type="GO" id="GO:0008270">
    <property type="term" value="F:zinc ion binding"/>
    <property type="evidence" value="ECO:0007669"/>
    <property type="project" value="UniProtKB-KW"/>
</dbReference>
<keyword evidence="4" id="KW-0805">Transcription regulation</keyword>
<keyword evidence="5" id="KW-0804">Transcription</keyword>
<accession>A0A8K0MGZ1</accession>
<keyword evidence="3" id="KW-0862">Zinc</keyword>
<reference evidence="7" key="1">
    <citation type="submission" date="2020-03" db="EMBL/GenBank/DDBJ databases">
        <title>A high-quality chromosome-level genome assembly of a woody plant with both climbing and erect habits, Rhamnella rubrinervis.</title>
        <authorList>
            <person name="Lu Z."/>
            <person name="Yang Y."/>
            <person name="Zhu X."/>
            <person name="Sun Y."/>
        </authorList>
    </citation>
    <scope>NUCLEOTIDE SEQUENCE</scope>
    <source>
        <strain evidence="7">BYM</strain>
        <tissue evidence="7">Leaf</tissue>
    </source>
</reference>
<dbReference type="SUPFAM" id="SSF57903">
    <property type="entry name" value="FYVE/PHD zinc finger"/>
    <property type="match status" value="1"/>
</dbReference>
<dbReference type="PROSITE" id="PS01359">
    <property type="entry name" value="ZF_PHD_1"/>
    <property type="match status" value="1"/>
</dbReference>
<evidence type="ECO:0000313" key="8">
    <source>
        <dbReference type="Proteomes" id="UP000796880"/>
    </source>
</evidence>
<dbReference type="AlphaFoldDB" id="A0A8K0MGZ1"/>
<dbReference type="Pfam" id="PF23121">
    <property type="entry name" value="SPOC_AIPP2"/>
    <property type="match status" value="1"/>
</dbReference>
<organism evidence="7 8">
    <name type="scientific">Rhamnella rubrinervis</name>
    <dbReference type="NCBI Taxonomy" id="2594499"/>
    <lineage>
        <taxon>Eukaryota</taxon>
        <taxon>Viridiplantae</taxon>
        <taxon>Streptophyta</taxon>
        <taxon>Embryophyta</taxon>
        <taxon>Tracheophyta</taxon>
        <taxon>Spermatophyta</taxon>
        <taxon>Magnoliopsida</taxon>
        <taxon>eudicotyledons</taxon>
        <taxon>Gunneridae</taxon>
        <taxon>Pentapetalae</taxon>
        <taxon>rosids</taxon>
        <taxon>fabids</taxon>
        <taxon>Rosales</taxon>
        <taxon>Rhamnaceae</taxon>
        <taxon>rhamnoid group</taxon>
        <taxon>Rhamneae</taxon>
        <taxon>Rhamnella</taxon>
    </lineage>
</organism>
<dbReference type="PANTHER" id="PTHR33304">
    <property type="match status" value="1"/>
</dbReference>
<evidence type="ECO:0000256" key="3">
    <source>
        <dbReference type="ARBA" id="ARBA00022833"/>
    </source>
</evidence>
<dbReference type="GO" id="GO:0034244">
    <property type="term" value="P:negative regulation of transcription elongation by RNA polymerase II"/>
    <property type="evidence" value="ECO:0007669"/>
    <property type="project" value="InterPro"/>
</dbReference>
<dbReference type="InterPro" id="IPR049914">
    <property type="entry name" value="PHD1-3/5-6"/>
</dbReference>
<evidence type="ECO:0000313" key="7">
    <source>
        <dbReference type="EMBL" id="KAF3445536.1"/>
    </source>
</evidence>
<evidence type="ECO:0000256" key="5">
    <source>
        <dbReference type="ARBA" id="ARBA00023163"/>
    </source>
</evidence>
<keyword evidence="1" id="KW-0479">Metal-binding</keyword>
<protein>
    <recommendedName>
        <fullName evidence="6">AIPP2-like SPOC-like domain-containing protein</fullName>
    </recommendedName>
</protein>
<dbReference type="Proteomes" id="UP000796880">
    <property type="component" value="Unassembled WGS sequence"/>
</dbReference>
<name>A0A8K0MGZ1_9ROSA</name>